<dbReference type="Proteomes" id="UP001466933">
    <property type="component" value="Unassembled WGS sequence"/>
</dbReference>
<comment type="caution">
    <text evidence="1">The sequence shown here is derived from an EMBL/GenBank/DDBJ whole genome shotgun (WGS) entry which is preliminary data.</text>
</comment>
<evidence type="ECO:0000313" key="1">
    <source>
        <dbReference type="EMBL" id="MEN2473826.1"/>
    </source>
</evidence>
<evidence type="ECO:0000313" key="2">
    <source>
        <dbReference type="Proteomes" id="UP001466933"/>
    </source>
</evidence>
<reference evidence="1 2" key="1">
    <citation type="submission" date="2024-05" db="EMBL/GenBank/DDBJ databases">
        <title>Burkholderia sp. Nov. a novel bacteria isolated from rhizosphere soil of Camellia sinensis.</title>
        <authorList>
            <person name="Dong Y."/>
        </authorList>
    </citation>
    <scope>NUCLEOTIDE SEQUENCE [LARGE SCALE GENOMIC DNA]</scope>
    <source>
        <strain evidence="1 2">GS2Y</strain>
    </source>
</reference>
<dbReference type="EMBL" id="JBCPYA010000014">
    <property type="protein sequence ID" value="MEN2473826.1"/>
    <property type="molecule type" value="Genomic_DNA"/>
</dbReference>
<evidence type="ECO:0008006" key="3">
    <source>
        <dbReference type="Google" id="ProtNLM"/>
    </source>
</evidence>
<dbReference type="RefSeq" id="WP_343494297.1">
    <property type="nucleotide sequence ID" value="NZ_JBCPYA010000014.1"/>
</dbReference>
<protein>
    <recommendedName>
        <fullName evidence="3">Tetratricopeptide repeat protein</fullName>
    </recommendedName>
</protein>
<gene>
    <name evidence="1" type="ORF">VOI36_28350</name>
</gene>
<keyword evidence="2" id="KW-1185">Reference proteome</keyword>
<accession>A0ABU9WP15</accession>
<sequence length="110" mass="12184">MRSNTTVSGIAVALVPVRQTLAALLIDLGRYDNAIDTLHASLGGDDPNRNLYMNFKGNGWAYFGLTQAYERKGIENLTPDQRRDYDSARKRLAEYCPPGSDACALSLDRM</sequence>
<organism evidence="1 2">
    <name type="scientific">Burkholderia theae</name>
    <dbReference type="NCBI Taxonomy" id="3143496"/>
    <lineage>
        <taxon>Bacteria</taxon>
        <taxon>Pseudomonadati</taxon>
        <taxon>Pseudomonadota</taxon>
        <taxon>Betaproteobacteria</taxon>
        <taxon>Burkholderiales</taxon>
        <taxon>Burkholderiaceae</taxon>
        <taxon>Burkholderia</taxon>
    </lineage>
</organism>
<proteinExistence type="predicted"/>
<name>A0ABU9WP15_9BURK</name>